<feature type="transmembrane region" description="Helical" evidence="1">
    <location>
        <begin position="272"/>
        <end position="292"/>
    </location>
</feature>
<proteinExistence type="predicted"/>
<dbReference type="RefSeq" id="WP_176162475.1">
    <property type="nucleotide sequence ID" value="NZ_CP054929.1"/>
</dbReference>
<dbReference type="Proteomes" id="UP000509303">
    <property type="component" value="Chromosome"/>
</dbReference>
<keyword evidence="1" id="KW-0472">Membrane</keyword>
<feature type="transmembrane region" description="Helical" evidence="1">
    <location>
        <begin position="107"/>
        <end position="128"/>
    </location>
</feature>
<evidence type="ECO:0000313" key="3">
    <source>
        <dbReference type="Proteomes" id="UP000509303"/>
    </source>
</evidence>
<keyword evidence="3" id="KW-1185">Reference proteome</keyword>
<organism evidence="2 3">
    <name type="scientific">Streptomyces buecherae</name>
    <dbReference type="NCBI Taxonomy" id="2763006"/>
    <lineage>
        <taxon>Bacteria</taxon>
        <taxon>Bacillati</taxon>
        <taxon>Actinomycetota</taxon>
        <taxon>Actinomycetes</taxon>
        <taxon>Kitasatosporales</taxon>
        <taxon>Streptomycetaceae</taxon>
        <taxon>Streptomyces</taxon>
    </lineage>
</organism>
<evidence type="ECO:0000313" key="2">
    <source>
        <dbReference type="EMBL" id="QKW50742.1"/>
    </source>
</evidence>
<protein>
    <submittedName>
        <fullName evidence="2">Uncharacterized protein</fullName>
    </submittedName>
</protein>
<sequence length="332" mass="36264">MSTTPTPPSADPTPTDSPTITHLRDDLHHLGITRPIPALLRVALRINHLHYLGASRALRIVAVLGVLLSVGGLVAIAVPLARESETGERFTLYDQETDSTYETTANASGAIFLFLLGGLLLLLLLRAIPALNRQVRLGREQAPTVALTRAIHACAQAYRTRGRRQAHQRRRLARRLARVATEIQGMHRARRALPASLPRYRHRRRRIKQHQRTVVGALQEAEFRIDSDGDAALPDIADLLLTIAERYTAGRIGALLDEARLAGVQPIPDREVWRVVTAVVLSMAASFAVALIGLPDDAVGPVIVGVSILAFVLVYGRDVRRALDILGVLHGP</sequence>
<evidence type="ECO:0000256" key="1">
    <source>
        <dbReference type="SAM" id="Phobius"/>
    </source>
</evidence>
<keyword evidence="1" id="KW-1133">Transmembrane helix</keyword>
<dbReference type="EMBL" id="CP054929">
    <property type="protein sequence ID" value="QKW50742.1"/>
    <property type="molecule type" value="Genomic_DNA"/>
</dbReference>
<reference evidence="2 3" key="1">
    <citation type="submission" date="2020-06" db="EMBL/GenBank/DDBJ databases">
        <title>Genome mining for natural products.</title>
        <authorList>
            <person name="Zhang B."/>
            <person name="Shi J."/>
            <person name="Ge H."/>
        </authorList>
    </citation>
    <scope>NUCLEOTIDE SEQUENCE [LARGE SCALE GENOMIC DNA]</scope>
    <source>
        <strain evidence="2 3">NA00687</strain>
    </source>
</reference>
<dbReference type="AlphaFoldDB" id="A0A7H8N8Q4"/>
<name>A0A7H8N8Q4_9ACTN</name>
<feature type="transmembrane region" description="Helical" evidence="1">
    <location>
        <begin position="60"/>
        <end position="81"/>
    </location>
</feature>
<feature type="transmembrane region" description="Helical" evidence="1">
    <location>
        <begin position="298"/>
        <end position="316"/>
    </location>
</feature>
<gene>
    <name evidence="2" type="ORF">HUT08_15730</name>
</gene>
<keyword evidence="1" id="KW-0812">Transmembrane</keyword>
<accession>A0A7H8N8Q4</accession>